<evidence type="ECO:0000256" key="2">
    <source>
        <dbReference type="SAM" id="SignalP"/>
    </source>
</evidence>
<protein>
    <submittedName>
        <fullName evidence="4">Porin family protein</fullName>
    </submittedName>
</protein>
<proteinExistence type="predicted"/>
<evidence type="ECO:0000259" key="3">
    <source>
        <dbReference type="Pfam" id="PF13505"/>
    </source>
</evidence>
<comment type="caution">
    <text evidence="4">The sequence shown here is derived from an EMBL/GenBank/DDBJ whole genome shotgun (WGS) entry which is preliminary data.</text>
</comment>
<evidence type="ECO:0000313" key="5">
    <source>
        <dbReference type="Proteomes" id="UP000253769"/>
    </source>
</evidence>
<dbReference type="AlphaFoldDB" id="A0A369WH19"/>
<dbReference type="SUPFAM" id="SSF56925">
    <property type="entry name" value="OMPA-like"/>
    <property type="match status" value="1"/>
</dbReference>
<reference evidence="4 5" key="1">
    <citation type="submission" date="2018-07" db="EMBL/GenBank/DDBJ databases">
        <title>Motiliproteus coralliicola sp. nov., a bacterium isolated from Coral.</title>
        <authorList>
            <person name="Wang G."/>
        </authorList>
    </citation>
    <scope>NUCLEOTIDE SEQUENCE [LARGE SCALE GENOMIC DNA]</scope>
    <source>
        <strain evidence="4 5">C34</strain>
    </source>
</reference>
<dbReference type="RefSeq" id="WP_114696360.1">
    <property type="nucleotide sequence ID" value="NZ_QQOH01000004.1"/>
</dbReference>
<dbReference type="InterPro" id="IPR011250">
    <property type="entry name" value="OMP/PagP_B-barrel"/>
</dbReference>
<dbReference type="InterPro" id="IPR027385">
    <property type="entry name" value="Beta-barrel_OMP"/>
</dbReference>
<keyword evidence="1 2" id="KW-0732">Signal</keyword>
<dbReference type="EMBL" id="QQOH01000004">
    <property type="protein sequence ID" value="RDE18745.1"/>
    <property type="molecule type" value="Genomic_DNA"/>
</dbReference>
<feature type="domain" description="Outer membrane protein beta-barrel" evidence="3">
    <location>
        <begin position="36"/>
        <end position="239"/>
    </location>
</feature>
<name>A0A369WH19_9GAMM</name>
<dbReference type="Gene3D" id="2.40.160.20">
    <property type="match status" value="1"/>
</dbReference>
<gene>
    <name evidence="4" type="ORF">DV711_14055</name>
</gene>
<organism evidence="4 5">
    <name type="scientific">Motiliproteus coralliicola</name>
    <dbReference type="NCBI Taxonomy" id="2283196"/>
    <lineage>
        <taxon>Bacteria</taxon>
        <taxon>Pseudomonadati</taxon>
        <taxon>Pseudomonadota</taxon>
        <taxon>Gammaproteobacteria</taxon>
        <taxon>Oceanospirillales</taxon>
        <taxon>Oceanospirillaceae</taxon>
        <taxon>Motiliproteus</taxon>
    </lineage>
</organism>
<accession>A0A369WH19</accession>
<evidence type="ECO:0000313" key="4">
    <source>
        <dbReference type="EMBL" id="RDE18745.1"/>
    </source>
</evidence>
<dbReference type="Proteomes" id="UP000253769">
    <property type="component" value="Unassembled WGS sequence"/>
</dbReference>
<dbReference type="OrthoDB" id="7066096at2"/>
<feature type="signal peptide" evidence="2">
    <location>
        <begin position="1"/>
        <end position="22"/>
    </location>
</feature>
<dbReference type="Pfam" id="PF13505">
    <property type="entry name" value="OMP_b-brl"/>
    <property type="match status" value="1"/>
</dbReference>
<keyword evidence="5" id="KW-1185">Reference proteome</keyword>
<evidence type="ECO:0000256" key="1">
    <source>
        <dbReference type="ARBA" id="ARBA00022729"/>
    </source>
</evidence>
<feature type="chain" id="PRO_5016785510" evidence="2">
    <location>
        <begin position="23"/>
        <end position="239"/>
    </location>
</feature>
<sequence length="239" mass="26178">MRAFSFVIVTLTILSWPALTVAEDSAGTAYTSIKLLGAYAQVKGIEAAGSLSGPIFPSNDESDGKDLEDLIGGITAAVGYDFGRYRLELEYGWRYRFDLNGNVGRADPGPGRTATFRSEVESQTLLLSLLWDFETDYSLLGYRLQPWAGIGVGVVKNKTDTNLFNFGISKERDTNTEKSTAWLLTAGSTVKLNERWSADIAYRYIDLGDVHIGPQSGGAEVSTSGMRSHDLTFGLIYRF</sequence>